<dbReference type="PANTHER" id="PTHR43289:SF6">
    <property type="entry name" value="SERINE_THREONINE-PROTEIN KINASE NEKL-3"/>
    <property type="match status" value="1"/>
</dbReference>
<dbReference type="InterPro" id="IPR012291">
    <property type="entry name" value="CBM2_carb-bd_dom_sf"/>
</dbReference>
<keyword evidence="5" id="KW-0418">Kinase</keyword>
<protein>
    <recommendedName>
        <fullName evidence="1">non-specific serine/threonine protein kinase</fullName>
        <ecNumber evidence="1">2.7.11.1</ecNumber>
    </recommendedName>
</protein>
<evidence type="ECO:0000256" key="5">
    <source>
        <dbReference type="ARBA" id="ARBA00022777"/>
    </source>
</evidence>
<dbReference type="PANTHER" id="PTHR43289">
    <property type="entry name" value="MITOGEN-ACTIVATED PROTEIN KINASE KINASE KINASE 20-RELATED"/>
    <property type="match status" value="1"/>
</dbReference>
<evidence type="ECO:0000256" key="3">
    <source>
        <dbReference type="ARBA" id="ARBA00022679"/>
    </source>
</evidence>
<evidence type="ECO:0000256" key="2">
    <source>
        <dbReference type="ARBA" id="ARBA00022527"/>
    </source>
</evidence>
<dbReference type="EMBL" id="BOMI01000043">
    <property type="protein sequence ID" value="GID73930.1"/>
    <property type="molecule type" value="Genomic_DNA"/>
</dbReference>
<dbReference type="PROSITE" id="PS00107">
    <property type="entry name" value="PROTEIN_KINASE_ATP"/>
    <property type="match status" value="1"/>
</dbReference>
<dbReference type="InterPro" id="IPR008965">
    <property type="entry name" value="CBM2/CBM3_carb-bd_dom_sf"/>
</dbReference>
<feature type="compositionally biased region" description="Basic and acidic residues" evidence="8">
    <location>
        <begin position="565"/>
        <end position="590"/>
    </location>
</feature>
<dbReference type="InterPro" id="IPR011009">
    <property type="entry name" value="Kinase-like_dom_sf"/>
</dbReference>
<evidence type="ECO:0000259" key="9">
    <source>
        <dbReference type="PROSITE" id="PS50011"/>
    </source>
</evidence>
<name>A0ABQ3Y1S1_9ACTN</name>
<evidence type="ECO:0000256" key="7">
    <source>
        <dbReference type="PROSITE-ProRule" id="PRU10141"/>
    </source>
</evidence>
<dbReference type="InterPro" id="IPR000719">
    <property type="entry name" value="Prot_kinase_dom"/>
</dbReference>
<evidence type="ECO:0000313" key="11">
    <source>
        <dbReference type="Proteomes" id="UP000609879"/>
    </source>
</evidence>
<feature type="region of interest" description="Disordered" evidence="8">
    <location>
        <begin position="560"/>
        <end position="640"/>
    </location>
</feature>
<keyword evidence="3" id="KW-0808">Transferase</keyword>
<evidence type="ECO:0000313" key="10">
    <source>
        <dbReference type="EMBL" id="GID73930.1"/>
    </source>
</evidence>
<sequence length="640" mass="66884">MGRTERNGQDDSLRIAGRYRLVEKLGSGGMSEVWRGFDETLGRPVAVKVLSPKISEDQTFRDRLRQEALAAARLCHPHITGIYDFGEAPFGDQVAVPYVVMELNDGESVAARIARQGPLEWREAVGVAVEVASALATAHARGVVHRDVTPANVMVTGAGAKVVDFGISAIVGQRDAAPDGSLLGTPAYLAPERLGGSQVSAATDVYALGLLLYRSLTGRLPWPAETTADALRAHLYADPEPLPEPPDMPPAVAELCMRCLSKDPEDRPAAAEVAHALAATVGLQPTIPQLPQRASDAPETVRGAAAAVPTARPEPAGAAVKAGADGLGPTGPIEPAREAPVPDVPAAAPRAGLGRSLLAYLGLPGGGPGPRLPAKVLRVRVGLKIGAALRRHPRPLGDGLFAGGGPRPADVLGGHRVRAGVATLAVLAAAGVSWATTRDTPEVEKAQAAGAGVVAASPQILSCAVRYQLKHDTGSSYEARLTVATGDELARSQWRVQFSYPGSQRLTSAPKAVTQKGKRVTARGSGKLQSFTLRGEYRDYNPLPLSFTLNDKKCRAEVLGSAPASRHDRAPAEDRRDTDQAEAVAAEKSHGQGGGTKRNRPPRRNGTPQKKVGAPDPKPTTAEPTLPPPAARKGTGYSQA</sequence>
<dbReference type="Proteomes" id="UP000609879">
    <property type="component" value="Unassembled WGS sequence"/>
</dbReference>
<evidence type="ECO:0000256" key="6">
    <source>
        <dbReference type="ARBA" id="ARBA00022840"/>
    </source>
</evidence>
<dbReference type="SUPFAM" id="SSF56112">
    <property type="entry name" value="Protein kinase-like (PK-like)"/>
    <property type="match status" value="1"/>
</dbReference>
<evidence type="ECO:0000256" key="8">
    <source>
        <dbReference type="SAM" id="MobiDB-lite"/>
    </source>
</evidence>
<dbReference type="Pfam" id="PF00553">
    <property type="entry name" value="CBM_2"/>
    <property type="match status" value="1"/>
</dbReference>
<dbReference type="InterPro" id="IPR017441">
    <property type="entry name" value="Protein_kinase_ATP_BS"/>
</dbReference>
<comment type="caution">
    <text evidence="10">The sequence shown here is derived from an EMBL/GenBank/DDBJ whole genome shotgun (WGS) entry which is preliminary data.</text>
</comment>
<gene>
    <name evidence="10" type="ORF">Ade02nite_25710</name>
</gene>
<dbReference type="Gene3D" id="2.60.40.290">
    <property type="match status" value="1"/>
</dbReference>
<dbReference type="Pfam" id="PF00069">
    <property type="entry name" value="Pkinase"/>
    <property type="match status" value="1"/>
</dbReference>
<dbReference type="InterPro" id="IPR008266">
    <property type="entry name" value="Tyr_kinase_AS"/>
</dbReference>
<keyword evidence="6 7" id="KW-0067">ATP-binding</keyword>
<dbReference type="Gene3D" id="1.10.510.10">
    <property type="entry name" value="Transferase(Phosphotransferase) domain 1"/>
    <property type="match status" value="1"/>
</dbReference>
<dbReference type="InterPro" id="IPR001919">
    <property type="entry name" value="CBD2"/>
</dbReference>
<dbReference type="CDD" id="cd14014">
    <property type="entry name" value="STKc_PknB_like"/>
    <property type="match status" value="1"/>
</dbReference>
<evidence type="ECO:0000256" key="1">
    <source>
        <dbReference type="ARBA" id="ARBA00012513"/>
    </source>
</evidence>
<dbReference type="EC" id="2.7.11.1" evidence="1"/>
<dbReference type="SUPFAM" id="SSF49384">
    <property type="entry name" value="Carbohydrate-binding domain"/>
    <property type="match status" value="1"/>
</dbReference>
<proteinExistence type="predicted"/>
<keyword evidence="11" id="KW-1185">Reference proteome</keyword>
<dbReference type="PROSITE" id="PS50011">
    <property type="entry name" value="PROTEIN_KINASE_DOM"/>
    <property type="match status" value="1"/>
</dbReference>
<dbReference type="Gene3D" id="3.30.200.20">
    <property type="entry name" value="Phosphorylase Kinase, domain 1"/>
    <property type="match status" value="1"/>
</dbReference>
<dbReference type="PROSITE" id="PS00109">
    <property type="entry name" value="PROTEIN_KINASE_TYR"/>
    <property type="match status" value="1"/>
</dbReference>
<feature type="domain" description="Protein kinase" evidence="9">
    <location>
        <begin position="19"/>
        <end position="287"/>
    </location>
</feature>
<keyword evidence="2" id="KW-0723">Serine/threonine-protein kinase</keyword>
<organism evidence="10 11">
    <name type="scientific">Paractinoplanes deccanensis</name>
    <dbReference type="NCBI Taxonomy" id="113561"/>
    <lineage>
        <taxon>Bacteria</taxon>
        <taxon>Bacillati</taxon>
        <taxon>Actinomycetota</taxon>
        <taxon>Actinomycetes</taxon>
        <taxon>Micromonosporales</taxon>
        <taxon>Micromonosporaceae</taxon>
        <taxon>Paractinoplanes</taxon>
    </lineage>
</organism>
<accession>A0ABQ3Y1S1</accession>
<evidence type="ECO:0000256" key="4">
    <source>
        <dbReference type="ARBA" id="ARBA00022741"/>
    </source>
</evidence>
<reference evidence="10 11" key="1">
    <citation type="submission" date="2021-01" db="EMBL/GenBank/DDBJ databases">
        <title>Whole genome shotgun sequence of Actinoplanes deccanensis NBRC 13994.</title>
        <authorList>
            <person name="Komaki H."/>
            <person name="Tamura T."/>
        </authorList>
    </citation>
    <scope>NUCLEOTIDE SEQUENCE [LARGE SCALE GENOMIC DNA]</scope>
    <source>
        <strain evidence="10 11">NBRC 13994</strain>
    </source>
</reference>
<dbReference type="RefSeq" id="WP_203761839.1">
    <property type="nucleotide sequence ID" value="NZ_BAAABO010000054.1"/>
</dbReference>
<keyword evidence="4 7" id="KW-0547">Nucleotide-binding</keyword>
<feature type="binding site" evidence="7">
    <location>
        <position position="48"/>
    </location>
    <ligand>
        <name>ATP</name>
        <dbReference type="ChEBI" id="CHEBI:30616"/>
    </ligand>
</feature>